<dbReference type="InterPro" id="IPR001584">
    <property type="entry name" value="Integrase_cat-core"/>
</dbReference>
<evidence type="ECO:0000256" key="8">
    <source>
        <dbReference type="ARBA" id="ARBA00022932"/>
    </source>
</evidence>
<dbReference type="InterPro" id="IPR016197">
    <property type="entry name" value="Chromo-like_dom_sf"/>
</dbReference>
<keyword evidence="15" id="KW-1185">Reference proteome</keyword>
<dbReference type="Pfam" id="PF00665">
    <property type="entry name" value="rve"/>
    <property type="match status" value="1"/>
</dbReference>
<dbReference type="PANTHER" id="PTHR37984:SF5">
    <property type="entry name" value="PROTEIN NYNRIN-LIKE"/>
    <property type="match status" value="1"/>
</dbReference>
<evidence type="ECO:0000256" key="5">
    <source>
        <dbReference type="ARBA" id="ARBA00022842"/>
    </source>
</evidence>
<dbReference type="InterPro" id="IPR056924">
    <property type="entry name" value="SH3_Tf2-1"/>
</dbReference>
<dbReference type="AlphaFoldDB" id="A0AAD6RCU9"/>
<evidence type="ECO:0000256" key="1">
    <source>
        <dbReference type="ARBA" id="ARBA00022670"/>
    </source>
</evidence>
<dbReference type="InterPro" id="IPR041588">
    <property type="entry name" value="Integrase_H2C2"/>
</dbReference>
<reference evidence="13 15" key="1">
    <citation type="journal article" date="2023" name="Mol. Ecol. Resour.">
        <title>Chromosome-level genome assembly of a triploid poplar Populus alba 'Berolinensis'.</title>
        <authorList>
            <person name="Chen S."/>
            <person name="Yu Y."/>
            <person name="Wang X."/>
            <person name="Wang S."/>
            <person name="Zhang T."/>
            <person name="Zhou Y."/>
            <person name="He R."/>
            <person name="Meng N."/>
            <person name="Wang Y."/>
            <person name="Liu W."/>
            <person name="Liu Z."/>
            <person name="Liu J."/>
            <person name="Guo Q."/>
            <person name="Huang H."/>
            <person name="Sederoff R.R."/>
            <person name="Wang G."/>
            <person name="Qu G."/>
            <person name="Chen S."/>
        </authorList>
    </citation>
    <scope>NUCLEOTIDE SEQUENCE</scope>
    <source>
        <strain evidence="13">SC-2020</strain>
    </source>
</reference>
<keyword evidence="2" id="KW-0479">Metal-binding</keyword>
<proteinExistence type="predicted"/>
<keyword evidence="8" id="KW-0239">DNA-directed DNA polymerase</keyword>
<keyword evidence="8" id="KW-0808">Transferase</keyword>
<evidence type="ECO:0000256" key="2">
    <source>
        <dbReference type="ARBA" id="ARBA00022723"/>
    </source>
</evidence>
<keyword evidence="4" id="KW-0378">Hydrolase</keyword>
<accession>A0AAD6RCU9</accession>
<dbReference type="InterPro" id="IPR050951">
    <property type="entry name" value="Retrovirus_Pol_polyprotein"/>
</dbReference>
<dbReference type="Pfam" id="PF24626">
    <property type="entry name" value="SH3_Tf2-1"/>
    <property type="match status" value="1"/>
</dbReference>
<dbReference type="Proteomes" id="UP001164929">
    <property type="component" value="Chromosome 2"/>
</dbReference>
<keyword evidence="5" id="KW-0460">Magnesium</keyword>
<organism evidence="13 15">
    <name type="scientific">Populus alba x Populus x berolinensis</name>
    <dbReference type="NCBI Taxonomy" id="444605"/>
    <lineage>
        <taxon>Eukaryota</taxon>
        <taxon>Viridiplantae</taxon>
        <taxon>Streptophyta</taxon>
        <taxon>Embryophyta</taxon>
        <taxon>Tracheophyta</taxon>
        <taxon>Spermatophyta</taxon>
        <taxon>Magnoliopsida</taxon>
        <taxon>eudicotyledons</taxon>
        <taxon>Gunneridae</taxon>
        <taxon>Pentapetalae</taxon>
        <taxon>rosids</taxon>
        <taxon>fabids</taxon>
        <taxon>Malpighiales</taxon>
        <taxon>Salicaceae</taxon>
        <taxon>Saliceae</taxon>
        <taxon>Populus</taxon>
    </lineage>
</organism>
<evidence type="ECO:0000259" key="12">
    <source>
        <dbReference type="PROSITE" id="PS50994"/>
    </source>
</evidence>
<evidence type="ECO:0000256" key="3">
    <source>
        <dbReference type="ARBA" id="ARBA00022750"/>
    </source>
</evidence>
<dbReference type="GO" id="GO:0015074">
    <property type="term" value="P:DNA integration"/>
    <property type="evidence" value="ECO:0007669"/>
    <property type="project" value="UniProtKB-KW"/>
</dbReference>
<dbReference type="PANTHER" id="PTHR37984">
    <property type="entry name" value="PROTEIN CBG26694"/>
    <property type="match status" value="1"/>
</dbReference>
<feature type="coiled-coil region" evidence="11">
    <location>
        <begin position="354"/>
        <end position="381"/>
    </location>
</feature>
<evidence type="ECO:0000313" key="13">
    <source>
        <dbReference type="EMBL" id="KAJ7006613.1"/>
    </source>
</evidence>
<dbReference type="Gene3D" id="3.30.420.10">
    <property type="entry name" value="Ribonuclease H-like superfamily/Ribonuclease H"/>
    <property type="match status" value="1"/>
</dbReference>
<dbReference type="GO" id="GO:0004190">
    <property type="term" value="F:aspartic-type endopeptidase activity"/>
    <property type="evidence" value="ECO:0007669"/>
    <property type="project" value="UniProtKB-KW"/>
</dbReference>
<feature type="domain" description="Integrase catalytic" evidence="12">
    <location>
        <begin position="174"/>
        <end position="333"/>
    </location>
</feature>
<dbReference type="SUPFAM" id="SSF54160">
    <property type="entry name" value="Chromo domain-like"/>
    <property type="match status" value="1"/>
</dbReference>
<dbReference type="InterPro" id="IPR036397">
    <property type="entry name" value="RNaseH_sf"/>
</dbReference>
<comment type="caution">
    <text evidence="13">The sequence shown here is derived from an EMBL/GenBank/DDBJ whole genome shotgun (WGS) entry which is preliminary data.</text>
</comment>
<dbReference type="Proteomes" id="UP001164929">
    <property type="component" value="Chromosome 1"/>
</dbReference>
<dbReference type="Pfam" id="PF17921">
    <property type="entry name" value="Integrase_H2C2"/>
    <property type="match status" value="1"/>
</dbReference>
<evidence type="ECO:0000313" key="14">
    <source>
        <dbReference type="EMBL" id="KAJ7009839.1"/>
    </source>
</evidence>
<evidence type="ECO:0000313" key="15">
    <source>
        <dbReference type="Proteomes" id="UP001164929"/>
    </source>
</evidence>
<dbReference type="Gene3D" id="1.10.340.70">
    <property type="match status" value="1"/>
</dbReference>
<evidence type="ECO:0000256" key="10">
    <source>
        <dbReference type="ARBA" id="ARBA00023172"/>
    </source>
</evidence>
<keyword evidence="8" id="KW-0548">Nucleotidyltransferase</keyword>
<dbReference type="GO" id="GO:0006310">
    <property type="term" value="P:DNA recombination"/>
    <property type="evidence" value="ECO:0007669"/>
    <property type="project" value="UniProtKB-KW"/>
</dbReference>
<evidence type="ECO:0000256" key="7">
    <source>
        <dbReference type="ARBA" id="ARBA00022918"/>
    </source>
</evidence>
<dbReference type="GO" id="GO:0046872">
    <property type="term" value="F:metal ion binding"/>
    <property type="evidence" value="ECO:0007669"/>
    <property type="project" value="UniProtKB-KW"/>
</dbReference>
<dbReference type="GO" id="GO:0003677">
    <property type="term" value="F:DNA binding"/>
    <property type="evidence" value="ECO:0007669"/>
    <property type="project" value="UniProtKB-KW"/>
</dbReference>
<keyword evidence="11" id="KW-0175">Coiled coil</keyword>
<dbReference type="EMBL" id="JAQIZT010000002">
    <property type="protein sequence ID" value="KAJ7006613.1"/>
    <property type="molecule type" value="Genomic_DNA"/>
</dbReference>
<evidence type="ECO:0000256" key="9">
    <source>
        <dbReference type="ARBA" id="ARBA00023125"/>
    </source>
</evidence>
<keyword evidence="6" id="KW-0229">DNA integration</keyword>
<keyword evidence="7" id="KW-0695">RNA-directed DNA polymerase</keyword>
<sequence>MTTPAQHLWVVKLLGYDYDIEYKQGRENVPADALSRIPSQELFALTTSTISTTLMEEVRSSYANDPVIQSILKDLQSSATSHPHYTWVHDHLNRKGKVVVGNNRALRSQIISMFHNSAVGGHSGMTVTSKTLSNLFYWKGQQKHVRQHVRECIVCQRNKHENVASPGLLQPLPIPIAPFIDISMDFVEGLPKSEGKDVIMVVVDRFSKYAHCVAISHPYTATIIARAFMDNIYKLHGTPATITSDRDPVFISRFWNELFSNQGVNLHHSTAYHPQTDGQTEVVNKCIEHYLRCMTGERPNQWAKWLPLAEWWYNTNYHSATKMTPYEVLYGFPPPLHIPYFSKDSAVASVDDYLTTKEAVIQQVKAQLQIAQNRMTTMANKKRSDRSFEIHDYVYLKLQPYRQQTTSFRASQKLAAKYYGPYQVIAKVGAVAYKLELPSTSMIHPVFHVSQLKKHVGNRVVQQSLPMVNQEPALQPRAILDRRMTRQNNQAVSQVLIHWDGRPPADATWEFNEVLKLRFPQFNLEDKVGF</sequence>
<evidence type="ECO:0000256" key="4">
    <source>
        <dbReference type="ARBA" id="ARBA00022801"/>
    </source>
</evidence>
<gene>
    <name evidence="14" type="ORF">NC653_000521</name>
    <name evidence="13" type="ORF">NC653_005845</name>
</gene>
<name>A0AAD6RCU9_9ROSI</name>
<dbReference type="PROSITE" id="PS50994">
    <property type="entry name" value="INTEGRASE"/>
    <property type="match status" value="1"/>
</dbReference>
<dbReference type="GO" id="GO:0006508">
    <property type="term" value="P:proteolysis"/>
    <property type="evidence" value="ECO:0007669"/>
    <property type="project" value="UniProtKB-KW"/>
</dbReference>
<dbReference type="EMBL" id="JAQIZT010000001">
    <property type="protein sequence ID" value="KAJ7009839.1"/>
    <property type="molecule type" value="Genomic_DNA"/>
</dbReference>
<protein>
    <recommendedName>
        <fullName evidence="12">Integrase catalytic domain-containing protein</fullName>
    </recommendedName>
</protein>
<evidence type="ECO:0000256" key="6">
    <source>
        <dbReference type="ARBA" id="ARBA00022908"/>
    </source>
</evidence>
<keyword evidence="9" id="KW-0238">DNA-binding</keyword>
<keyword evidence="1" id="KW-0645">Protease</keyword>
<dbReference type="GO" id="GO:0003887">
    <property type="term" value="F:DNA-directed DNA polymerase activity"/>
    <property type="evidence" value="ECO:0007669"/>
    <property type="project" value="UniProtKB-KW"/>
</dbReference>
<dbReference type="SUPFAM" id="SSF53098">
    <property type="entry name" value="Ribonuclease H-like"/>
    <property type="match status" value="1"/>
</dbReference>
<dbReference type="InterPro" id="IPR012337">
    <property type="entry name" value="RNaseH-like_sf"/>
</dbReference>
<keyword evidence="10" id="KW-0233">DNA recombination</keyword>
<keyword evidence="3" id="KW-0064">Aspartyl protease</keyword>
<dbReference type="GO" id="GO:0003964">
    <property type="term" value="F:RNA-directed DNA polymerase activity"/>
    <property type="evidence" value="ECO:0007669"/>
    <property type="project" value="UniProtKB-KW"/>
</dbReference>
<evidence type="ECO:0000256" key="11">
    <source>
        <dbReference type="SAM" id="Coils"/>
    </source>
</evidence>